<proteinExistence type="predicted"/>
<evidence type="ECO:0000313" key="2">
    <source>
        <dbReference type="Proteomes" id="UP000232101"/>
    </source>
</evidence>
<gene>
    <name evidence="1" type="ORF">CWD94_12725</name>
</gene>
<dbReference type="EMBL" id="PHQY01000612">
    <property type="protein sequence ID" value="PJO43408.1"/>
    <property type="molecule type" value="Genomic_DNA"/>
</dbReference>
<dbReference type="AlphaFoldDB" id="A0A2M9Q5R0"/>
<dbReference type="RefSeq" id="WP_100543373.1">
    <property type="nucleotide sequence ID" value="NZ_PHQY01000612.1"/>
</dbReference>
<name>A0A2M9Q5R0_9BACI</name>
<reference evidence="1 2" key="1">
    <citation type="submission" date="2017-11" db="EMBL/GenBank/DDBJ databases">
        <title>Bacterial isolate from king chilli rhizosphere.</title>
        <authorList>
            <person name="Takhelmayum P."/>
            <person name="Sarangthem I."/>
        </authorList>
    </citation>
    <scope>NUCLEOTIDE SEQUENCE [LARGE SCALE GENOMIC DNA]</scope>
    <source>
        <strain evidence="2">t26</strain>
    </source>
</reference>
<organism evidence="1 2">
    <name type="scientific">Lysinibacillus xylanilyticus</name>
    <dbReference type="NCBI Taxonomy" id="582475"/>
    <lineage>
        <taxon>Bacteria</taxon>
        <taxon>Bacillati</taxon>
        <taxon>Bacillota</taxon>
        <taxon>Bacilli</taxon>
        <taxon>Bacillales</taxon>
        <taxon>Bacillaceae</taxon>
        <taxon>Lysinibacillus</taxon>
    </lineage>
</organism>
<protein>
    <submittedName>
        <fullName evidence="1">Uncharacterized protein</fullName>
    </submittedName>
</protein>
<comment type="caution">
    <text evidence="1">The sequence shown here is derived from an EMBL/GenBank/DDBJ whole genome shotgun (WGS) entry which is preliminary data.</text>
</comment>
<evidence type="ECO:0000313" key="1">
    <source>
        <dbReference type="EMBL" id="PJO43408.1"/>
    </source>
</evidence>
<sequence>MAKDKLIKVRASEYDKAVLKALADSVTKYNKLCSPTESDMVRMAISEMAQRYLTTNQLKGLEAKYIYKDK</sequence>
<accession>A0A2M9Q5R0</accession>
<dbReference type="Proteomes" id="UP000232101">
    <property type="component" value="Unassembled WGS sequence"/>
</dbReference>